<feature type="transmembrane region" description="Helical" evidence="1">
    <location>
        <begin position="140"/>
        <end position="157"/>
    </location>
</feature>
<feature type="transmembrane region" description="Helical" evidence="1">
    <location>
        <begin position="86"/>
        <end position="104"/>
    </location>
</feature>
<dbReference type="RefSeq" id="WP_138285638.1">
    <property type="nucleotide sequence ID" value="NZ_CP058350.1"/>
</dbReference>
<evidence type="ECO:0000313" key="2">
    <source>
        <dbReference type="EMBL" id="QLF69229.1"/>
    </source>
</evidence>
<feature type="transmembrane region" description="Helical" evidence="1">
    <location>
        <begin position="39"/>
        <end position="58"/>
    </location>
</feature>
<evidence type="ECO:0000313" key="3">
    <source>
        <dbReference type="Proteomes" id="UP000308530"/>
    </source>
</evidence>
<dbReference type="EMBL" id="CP058350">
    <property type="protein sequence ID" value="QLF69229.1"/>
    <property type="molecule type" value="Genomic_DNA"/>
</dbReference>
<evidence type="ECO:0008006" key="4">
    <source>
        <dbReference type="Google" id="ProtNLM"/>
    </source>
</evidence>
<keyword evidence="3" id="KW-1185">Reference proteome</keyword>
<sequence>MPTLKEVEFYLTGLWLLFKQDPKGFAYLDLSDRGMMRSFFAILWALPAILISFVWWRLLFLQTEPELPGGAGVFFFRLSIIEGLNWMLPLVMVGLLCWIAGLGAKFSSLIVVANWLTLPISYCYGALILIMMLLPGLSGLVALMWLILMLTLIAALFRILRMVLGDHTLTIATTTMVLLVPTMIISEMLERYLGVFPG</sequence>
<keyword evidence="1" id="KW-0812">Transmembrane</keyword>
<protein>
    <recommendedName>
        <fullName evidence="4">Yip1 domain-containing protein</fullName>
    </recommendedName>
</protein>
<dbReference type="Proteomes" id="UP000308530">
    <property type="component" value="Chromosome"/>
</dbReference>
<gene>
    <name evidence="2" type="ORF">FE840_006555</name>
</gene>
<feature type="transmembrane region" description="Helical" evidence="1">
    <location>
        <begin position="111"/>
        <end position="134"/>
    </location>
</feature>
<reference evidence="2 3" key="1">
    <citation type="submission" date="2020-06" db="EMBL/GenBank/DDBJ databases">
        <title>Genome sequence of Rhizobium sp strain ADMK78.</title>
        <authorList>
            <person name="Rahi P."/>
        </authorList>
    </citation>
    <scope>NUCLEOTIDE SEQUENCE [LARGE SCALE GENOMIC DNA]</scope>
    <source>
        <strain evidence="2 3">ADMK78</strain>
    </source>
</reference>
<keyword evidence="1" id="KW-0472">Membrane</keyword>
<name>A0ABX6QKZ2_9HYPH</name>
<proteinExistence type="predicted"/>
<keyword evidence="1" id="KW-1133">Transmembrane helix</keyword>
<evidence type="ECO:0000256" key="1">
    <source>
        <dbReference type="SAM" id="Phobius"/>
    </source>
</evidence>
<accession>A0ABX6QKZ2</accession>
<organism evidence="2 3">
    <name type="scientific">Peteryoungia desertarenae</name>
    <dbReference type="NCBI Taxonomy" id="1813451"/>
    <lineage>
        <taxon>Bacteria</taxon>
        <taxon>Pseudomonadati</taxon>
        <taxon>Pseudomonadota</taxon>
        <taxon>Alphaproteobacteria</taxon>
        <taxon>Hyphomicrobiales</taxon>
        <taxon>Rhizobiaceae</taxon>
        <taxon>Peteryoungia</taxon>
    </lineage>
</organism>
<feature type="transmembrane region" description="Helical" evidence="1">
    <location>
        <begin position="169"/>
        <end position="189"/>
    </location>
</feature>